<dbReference type="AlphaFoldDB" id="A0A1S8LHB6"/>
<dbReference type="Pfam" id="PF08906">
    <property type="entry name" value="T6SS_Tdi1_C"/>
    <property type="match status" value="1"/>
</dbReference>
<organism evidence="3 4">
    <name type="scientific">Clostridium felsineum</name>
    <dbReference type="NCBI Taxonomy" id="36839"/>
    <lineage>
        <taxon>Bacteria</taxon>
        <taxon>Bacillati</taxon>
        <taxon>Bacillota</taxon>
        <taxon>Clostridia</taxon>
        <taxon>Eubacteriales</taxon>
        <taxon>Clostridiaceae</taxon>
        <taxon>Clostridium</taxon>
    </lineage>
</organism>
<protein>
    <submittedName>
        <fullName evidence="3">Uncharacterized protein</fullName>
    </submittedName>
</protein>
<proteinExistence type="predicted"/>
<dbReference type="EMBL" id="CP096983">
    <property type="protein sequence ID" value="URZ13615.1"/>
    <property type="molecule type" value="Genomic_DNA"/>
</dbReference>
<evidence type="ECO:0000313" key="3">
    <source>
        <dbReference type="EMBL" id="URZ13615.1"/>
    </source>
</evidence>
<evidence type="ECO:0000259" key="1">
    <source>
        <dbReference type="Pfam" id="PF08887"/>
    </source>
</evidence>
<dbReference type="Pfam" id="PF08887">
    <property type="entry name" value="GAD-like"/>
    <property type="match status" value="1"/>
</dbReference>
<keyword evidence="4" id="KW-1185">Reference proteome</keyword>
<name>A0A1S8LHB6_9CLOT</name>
<dbReference type="InterPro" id="IPR014983">
    <property type="entry name" value="GAD-rel"/>
</dbReference>
<dbReference type="RefSeq" id="WP_077850546.1">
    <property type="nucleotide sequence ID" value="NZ_CP096983.1"/>
</dbReference>
<gene>
    <name evidence="3" type="ORF">CROST_043810</name>
</gene>
<dbReference type="InterPro" id="IPR015002">
    <property type="entry name" value="T6SS_Tdi1_C"/>
</dbReference>
<dbReference type="KEGG" id="crw:CROST_043810"/>
<evidence type="ECO:0000313" key="4">
    <source>
        <dbReference type="Proteomes" id="UP000190951"/>
    </source>
</evidence>
<feature type="domain" description="GAD-related" evidence="1">
    <location>
        <begin position="8"/>
        <end position="87"/>
    </location>
</feature>
<dbReference type="STRING" id="84029.CROST_07640"/>
<feature type="domain" description="T6SS immunity protein Tdi1 C-terminal" evidence="2">
    <location>
        <begin position="106"/>
        <end position="177"/>
    </location>
</feature>
<accession>A0A1S8LHB6</accession>
<evidence type="ECO:0000259" key="2">
    <source>
        <dbReference type="Pfam" id="PF08906"/>
    </source>
</evidence>
<dbReference type="Proteomes" id="UP000190951">
    <property type="component" value="Chromosome"/>
</dbReference>
<sequence>MKYKSLEDFKKYKEVEQDTISLYNNKIPKKILDIWREYGFGSFMKNYIKIINPSEYKELLDESYFRGKESIPVMVTGLGDIITWEKNRYLSIVKYRKGTFDIIEDGFEYFLTDIMDTEYVKDFLDNLQYEEAVIDKGILEYDECFGYVPLLGLGGSEKVENLKKVKIKEHIELITQLVGKIE</sequence>
<reference evidence="3 4" key="1">
    <citation type="submission" date="2022-04" db="EMBL/GenBank/DDBJ databases">
        <title>Genome sequence of C. roseum typestrain.</title>
        <authorList>
            <person name="Poehlein A."/>
            <person name="Schoch T."/>
            <person name="Duerre P."/>
            <person name="Daniel R."/>
        </authorList>
    </citation>
    <scope>NUCLEOTIDE SEQUENCE [LARGE SCALE GENOMIC DNA]</scope>
    <source>
        <strain evidence="3 4">DSM 7320</strain>
    </source>
</reference>